<evidence type="ECO:0000313" key="1">
    <source>
        <dbReference type="EMBL" id="ETL45305.1"/>
    </source>
</evidence>
<dbReference type="AlphaFoldDB" id="W2JFR4"/>
<gene>
    <name evidence="1" type="ORF">L916_04575</name>
</gene>
<feature type="non-terminal residue" evidence="1">
    <location>
        <position position="1"/>
    </location>
</feature>
<name>W2JFR4_PHYNI</name>
<reference evidence="1 2" key="1">
    <citation type="submission" date="2013-11" db="EMBL/GenBank/DDBJ databases">
        <title>The Genome Sequence of Phytophthora parasitica CJ05E6.</title>
        <authorList>
            <consortium name="The Broad Institute Genomics Platform"/>
            <person name="Russ C."/>
            <person name="Tyler B."/>
            <person name="Panabieres F."/>
            <person name="Shan W."/>
            <person name="Tripathy S."/>
            <person name="Grunwald N."/>
            <person name="Machado M."/>
            <person name="Johnson C.S."/>
            <person name="Arredondo F."/>
            <person name="Hong C."/>
            <person name="Coffey M."/>
            <person name="Young S.K."/>
            <person name="Zeng Q."/>
            <person name="Gargeya S."/>
            <person name="Fitzgerald M."/>
            <person name="Abouelleil A."/>
            <person name="Alvarado L."/>
            <person name="Chapman S.B."/>
            <person name="Gainer-Dewar J."/>
            <person name="Goldberg J."/>
            <person name="Griggs A."/>
            <person name="Gujja S."/>
            <person name="Hansen M."/>
            <person name="Howarth C."/>
            <person name="Imamovic A."/>
            <person name="Ireland A."/>
            <person name="Larimer J."/>
            <person name="McCowan C."/>
            <person name="Murphy C."/>
            <person name="Pearson M."/>
            <person name="Poon T.W."/>
            <person name="Priest M."/>
            <person name="Roberts A."/>
            <person name="Saif S."/>
            <person name="Shea T."/>
            <person name="Sykes S."/>
            <person name="Wortman J."/>
            <person name="Nusbaum C."/>
            <person name="Birren B."/>
        </authorList>
    </citation>
    <scope>NUCLEOTIDE SEQUENCE [LARGE SCALE GENOMIC DNA]</scope>
    <source>
        <strain evidence="1 2">CJ05E6</strain>
    </source>
</reference>
<proteinExistence type="predicted"/>
<dbReference type="EMBL" id="KI671805">
    <property type="protein sequence ID" value="ETL45305.1"/>
    <property type="molecule type" value="Genomic_DNA"/>
</dbReference>
<protein>
    <submittedName>
        <fullName evidence="1">Uncharacterized protein</fullName>
    </submittedName>
</protein>
<accession>W2JFR4</accession>
<evidence type="ECO:0000313" key="2">
    <source>
        <dbReference type="Proteomes" id="UP000053864"/>
    </source>
</evidence>
<dbReference type="Proteomes" id="UP000053864">
    <property type="component" value="Unassembled WGS sequence"/>
</dbReference>
<organism evidence="1 2">
    <name type="scientific">Phytophthora nicotianae</name>
    <name type="common">Potato buckeye rot agent</name>
    <name type="synonym">Phytophthora parasitica</name>
    <dbReference type="NCBI Taxonomy" id="4792"/>
    <lineage>
        <taxon>Eukaryota</taxon>
        <taxon>Sar</taxon>
        <taxon>Stramenopiles</taxon>
        <taxon>Oomycota</taxon>
        <taxon>Peronosporomycetes</taxon>
        <taxon>Peronosporales</taxon>
        <taxon>Peronosporaceae</taxon>
        <taxon>Phytophthora</taxon>
    </lineage>
</organism>
<sequence length="129" mass="13915">TYKTSNSVTDVSSININSTVPAATASIFVASGIVLRISMCRHLVGTNLPRTLVMCKLAPEPMSHSDLVITLAAVNAKSGLRHLFSFIVGLLLSTLERLVPWLLAVEALPIDETLVSEVLPLRSEHPRLS</sequence>